<proteinExistence type="predicted"/>
<reference evidence="2 3" key="1">
    <citation type="submission" date="2018-05" db="EMBL/GenBank/DDBJ databases">
        <title>Brachybacterium sp. M1HQ-2T, whole genome shotgun sequence.</title>
        <authorList>
            <person name="Tuo L."/>
        </authorList>
    </citation>
    <scope>NUCLEOTIDE SEQUENCE [LARGE SCALE GENOMIC DNA]</scope>
    <source>
        <strain evidence="2 3">M1HQ-2</strain>
    </source>
</reference>
<dbReference type="RefSeq" id="WP_109274621.1">
    <property type="nucleotide sequence ID" value="NZ_QFKX01000001.1"/>
</dbReference>
<evidence type="ECO:0000313" key="2">
    <source>
        <dbReference type="EMBL" id="PWH07734.1"/>
    </source>
</evidence>
<feature type="region of interest" description="Disordered" evidence="1">
    <location>
        <begin position="1"/>
        <end position="79"/>
    </location>
</feature>
<sequence length="79" mass="7987">MSSRRVVISSITGKPIPWDDGTPAAGADDGAERSGRRAGAAGPPVIPNKAGEDAPEAGETGSREAQILRDVPPHWGTGG</sequence>
<organism evidence="2 3">
    <name type="scientific">Brachybacterium endophyticum</name>
    <dbReference type="NCBI Taxonomy" id="2182385"/>
    <lineage>
        <taxon>Bacteria</taxon>
        <taxon>Bacillati</taxon>
        <taxon>Actinomycetota</taxon>
        <taxon>Actinomycetes</taxon>
        <taxon>Micrococcales</taxon>
        <taxon>Dermabacteraceae</taxon>
        <taxon>Brachybacterium</taxon>
    </lineage>
</organism>
<gene>
    <name evidence="2" type="ORF">DEO23_03730</name>
</gene>
<comment type="caution">
    <text evidence="2">The sequence shown here is derived from an EMBL/GenBank/DDBJ whole genome shotgun (WGS) entry which is preliminary data.</text>
</comment>
<accession>A0A2U2RPP0</accession>
<dbReference type="OrthoDB" id="4794429at2"/>
<dbReference type="Proteomes" id="UP000245590">
    <property type="component" value="Unassembled WGS sequence"/>
</dbReference>
<protein>
    <submittedName>
        <fullName evidence="2">Uncharacterized protein</fullName>
    </submittedName>
</protein>
<feature type="compositionally biased region" description="Low complexity" evidence="1">
    <location>
        <begin position="19"/>
        <end position="28"/>
    </location>
</feature>
<dbReference type="EMBL" id="QFKX01000001">
    <property type="protein sequence ID" value="PWH07734.1"/>
    <property type="molecule type" value="Genomic_DNA"/>
</dbReference>
<dbReference type="AlphaFoldDB" id="A0A2U2RPP0"/>
<name>A0A2U2RPP0_9MICO</name>
<keyword evidence="3" id="KW-1185">Reference proteome</keyword>
<evidence type="ECO:0000313" key="3">
    <source>
        <dbReference type="Proteomes" id="UP000245590"/>
    </source>
</evidence>
<evidence type="ECO:0000256" key="1">
    <source>
        <dbReference type="SAM" id="MobiDB-lite"/>
    </source>
</evidence>